<dbReference type="EMBL" id="MPTC01000004">
    <property type="protein sequence ID" value="OMD42574.1"/>
    <property type="molecule type" value="Genomic_DNA"/>
</dbReference>
<dbReference type="AlphaFoldDB" id="A0A1R0Y5H3"/>
<evidence type="ECO:0000313" key="1">
    <source>
        <dbReference type="EMBL" id="OMD42574.1"/>
    </source>
</evidence>
<gene>
    <name evidence="1" type="ORF">BSK52_07125</name>
</gene>
<dbReference type="Proteomes" id="UP000187439">
    <property type="component" value="Unassembled WGS sequence"/>
</dbReference>
<dbReference type="RefSeq" id="WP_076118031.1">
    <property type="nucleotide sequence ID" value="NZ_MPTC01000004.1"/>
</dbReference>
<comment type="caution">
    <text evidence="1">The sequence shown here is derived from an EMBL/GenBank/DDBJ whole genome shotgun (WGS) entry which is preliminary data.</text>
</comment>
<proteinExistence type="predicted"/>
<reference evidence="1 2" key="1">
    <citation type="submission" date="2016-10" db="EMBL/GenBank/DDBJ databases">
        <title>Paenibacillus species isolates.</title>
        <authorList>
            <person name="Beno S.M."/>
        </authorList>
    </citation>
    <scope>NUCLEOTIDE SEQUENCE [LARGE SCALE GENOMIC DNA]</scope>
    <source>
        <strain evidence="1 2">FSL H7-0710</strain>
    </source>
</reference>
<evidence type="ECO:0000313" key="2">
    <source>
        <dbReference type="Proteomes" id="UP000187439"/>
    </source>
</evidence>
<protein>
    <submittedName>
        <fullName evidence="1">Uncharacterized protein</fullName>
    </submittedName>
</protein>
<accession>A0A1R0Y5H3</accession>
<organism evidence="1 2">
    <name type="scientific">Paenibacillus odorifer</name>
    <dbReference type="NCBI Taxonomy" id="189426"/>
    <lineage>
        <taxon>Bacteria</taxon>
        <taxon>Bacillati</taxon>
        <taxon>Bacillota</taxon>
        <taxon>Bacilli</taxon>
        <taxon>Bacillales</taxon>
        <taxon>Paenibacillaceae</taxon>
        <taxon>Paenibacillus</taxon>
    </lineage>
</organism>
<dbReference type="OrthoDB" id="2362578at2"/>
<name>A0A1R0Y5H3_9BACL</name>
<sequence>MQYSAEERETTCLYDYIDGTWTIYTCVPTHMTKLRKIAEPIWEEKDGDRVTAAKWLLKGNQVRFTQEVVSKMTDKQKQAASLRLKEYNQKRDEIVTN</sequence>